<dbReference type="Pfam" id="PF07670">
    <property type="entry name" value="Gate"/>
    <property type="match status" value="1"/>
</dbReference>
<evidence type="ECO:0000259" key="2">
    <source>
        <dbReference type="Pfam" id="PF07670"/>
    </source>
</evidence>
<evidence type="ECO:0000313" key="4">
    <source>
        <dbReference type="Proteomes" id="UP000198718"/>
    </source>
</evidence>
<dbReference type="Proteomes" id="UP000198718">
    <property type="component" value="Unassembled WGS sequence"/>
</dbReference>
<dbReference type="AlphaFoldDB" id="A0A1G8ZUU8"/>
<evidence type="ECO:0000256" key="1">
    <source>
        <dbReference type="SAM" id="Phobius"/>
    </source>
</evidence>
<feature type="transmembrane region" description="Helical" evidence="1">
    <location>
        <begin position="120"/>
        <end position="137"/>
    </location>
</feature>
<keyword evidence="1" id="KW-1133">Transmembrane helix</keyword>
<gene>
    <name evidence="3" type="ORF">SAMN05660472_00973</name>
</gene>
<feature type="transmembrane region" description="Helical" evidence="1">
    <location>
        <begin position="60"/>
        <end position="81"/>
    </location>
</feature>
<dbReference type="OrthoDB" id="9779080at2"/>
<feature type="domain" description="Nucleoside transporter/FeoB GTPase Gate" evidence="2">
    <location>
        <begin position="17"/>
        <end position="106"/>
    </location>
</feature>
<dbReference type="EMBL" id="FNFP01000001">
    <property type="protein sequence ID" value="SDK18813.1"/>
    <property type="molecule type" value="Genomic_DNA"/>
</dbReference>
<protein>
    <recommendedName>
        <fullName evidence="2">Nucleoside transporter/FeoB GTPase Gate domain-containing protein</fullName>
    </recommendedName>
</protein>
<evidence type="ECO:0000313" key="3">
    <source>
        <dbReference type="EMBL" id="SDK18813.1"/>
    </source>
</evidence>
<organism evidence="3 4">
    <name type="scientific">Natronincola ferrireducens</name>
    <dbReference type="NCBI Taxonomy" id="393762"/>
    <lineage>
        <taxon>Bacteria</taxon>
        <taxon>Bacillati</taxon>
        <taxon>Bacillota</taxon>
        <taxon>Clostridia</taxon>
        <taxon>Peptostreptococcales</taxon>
        <taxon>Natronincolaceae</taxon>
        <taxon>Natronincola</taxon>
    </lineage>
</organism>
<feature type="transmembrane region" description="Helical" evidence="1">
    <location>
        <begin position="93"/>
        <end position="114"/>
    </location>
</feature>
<keyword evidence="1" id="KW-0472">Membrane</keyword>
<reference evidence="3 4" key="1">
    <citation type="submission" date="2016-10" db="EMBL/GenBank/DDBJ databases">
        <authorList>
            <person name="de Groot N.N."/>
        </authorList>
    </citation>
    <scope>NUCLEOTIDE SEQUENCE [LARGE SCALE GENOMIC DNA]</scope>
    <source>
        <strain evidence="3 4">DSM 18346</strain>
    </source>
</reference>
<keyword evidence="1" id="KW-0812">Transmembrane</keyword>
<accession>A0A1G8ZUU8</accession>
<dbReference type="RefSeq" id="WP_090551031.1">
    <property type="nucleotide sequence ID" value="NZ_FNFP01000001.1"/>
</dbReference>
<proteinExistence type="predicted"/>
<keyword evidence="4" id="KW-1185">Reference proteome</keyword>
<dbReference type="InterPro" id="IPR011642">
    <property type="entry name" value="Gate_dom"/>
</dbReference>
<sequence>MIGVIKEASIGSFNSVYSIAIIVIPIMIVLELLGNYKILDKITQLFEFFTKIFNVSKESVLPWLVGLIFGLSYGAGVIIQTTKEGNVSKRDTFLITVFLATCHAIFEDTLIFVAVGANGFILLGIRFFVAFILTYLLSKQISLKDLAGVEQPTGERI</sequence>
<dbReference type="STRING" id="393762.SAMN05660472_00973"/>
<name>A0A1G8ZUU8_9FIRM</name>
<feature type="transmembrane region" description="Helical" evidence="1">
    <location>
        <begin position="12"/>
        <end position="30"/>
    </location>
</feature>